<evidence type="ECO:0000313" key="5">
    <source>
        <dbReference type="EMBL" id="MFC3631469.1"/>
    </source>
</evidence>
<dbReference type="Pfam" id="PF17210">
    <property type="entry name" value="SdrD_B"/>
    <property type="match status" value="3"/>
</dbReference>
<dbReference type="InterPro" id="IPR008979">
    <property type="entry name" value="Galactose-bd-like_sf"/>
</dbReference>
<dbReference type="InterPro" id="IPR002126">
    <property type="entry name" value="Cadherin-like_dom"/>
</dbReference>
<evidence type="ECO:0000256" key="1">
    <source>
        <dbReference type="ARBA" id="ARBA00004613"/>
    </source>
</evidence>
<dbReference type="CDD" id="cd11304">
    <property type="entry name" value="Cadherin_repeat"/>
    <property type="match status" value="1"/>
</dbReference>
<evidence type="ECO:0000256" key="3">
    <source>
        <dbReference type="ARBA" id="ARBA00022729"/>
    </source>
</evidence>
<dbReference type="InterPro" id="IPR051417">
    <property type="entry name" value="SDr/BOS_complex"/>
</dbReference>
<dbReference type="PROSITE" id="PS50268">
    <property type="entry name" value="CADHERIN_2"/>
    <property type="match status" value="1"/>
</dbReference>
<keyword evidence="2" id="KW-0964">Secreted</keyword>
<dbReference type="RefSeq" id="WP_377763758.1">
    <property type="nucleotide sequence ID" value="NZ_JBHRXY010000030.1"/>
</dbReference>
<dbReference type="InterPro" id="IPR015919">
    <property type="entry name" value="Cadherin-like_sf"/>
</dbReference>
<dbReference type="SUPFAM" id="SSF117074">
    <property type="entry name" value="Hypothetical protein PA1324"/>
    <property type="match status" value="3"/>
</dbReference>
<gene>
    <name evidence="5" type="ORF">ACFOM8_18720</name>
</gene>
<evidence type="ECO:0000256" key="2">
    <source>
        <dbReference type="ARBA" id="ARBA00022525"/>
    </source>
</evidence>
<dbReference type="Proteomes" id="UP001595539">
    <property type="component" value="Unassembled WGS sequence"/>
</dbReference>
<sequence>MSSLYRKYEWSAFTEADLLKNGRNGCDFGKGDSFVAGPATTKMATYDNDARLSGASTWWCNTYADDTAGQNGYVNGRQAGCRMYAEQYHALRGSDGKTYYLIEIRIEGHDSAGAGNGYFTYYGAQPPAGTALTVTGTFRADGGWIDYSCLGAGDTAPPNTAPAFTNVPANGVFCVSENTRLVVDLNASDKNGDALSFSIVGGADGAAFAIDPRTGELSFKAAPDHERPADADGNNSYKVIVAVSDGKGGTVSKELTVAVSDVKEDAPKCTVIEAEDMKLSCYTVRSATSASGGEYIALAGAGGSASTTFAGAAGSYDLSLRYWDTAGDGTIRVYVNGKLVDTVRLNANNNAWHDITLEGLGLKKGDVITLKGDGKGCENAIVDKVRICPSEPEVKPGALEGRVFADADRNGIDNAEAGVAGVVVQLLNAAGAVVATAVTAADGSYAFAGLTPGDYRVAFPTEVAGRVLTGADLGGNDTADSDASTVTGQTGSYTVVAGGVVRDVDAGVVDPGSAAIEGRVFADADGNAVDNDEAGVAGVIVTLLNAAGTVIATAVTAADGSYLFEGLDAGDYAVEFPKTANGLVLVDADAGGDDAIDSDAAVATGRTGTVSLGIGEISSDNDAGVADPATASIGNLVFLDADKDGIQDGAEGGVAGVAVTLYDAAGAAVATTTTNAAGGYLFGGLKAGTYVVGFAEKAGHDFTLANAGNDAADSDANGATGLTAPIALAIGEANLTVDAGLVVENAAPDARDDAAGTCATIARTVDVLANDADANGDGLFIAQVDGRAIAEGGTVEVDGVSVSLVGGKLVIDGSEAFKDLPVGQKARLDIGYAVSDGRGGVDTATLDMEFCGARNTLDTIKAGLPAGGTLVLSIDDVFDGEHFNVALSGTGDNRFDGQTFGTAYCVSAYLPISEGVAVPYNVYLADASVPAGLVSRPQNLDMVNWILNQDFDATDNGDGKGQAYTEAEIQGAIWGLTDNIVFVNSALGSTANAREIYNLALARGEGFEAGEGDIVGLILDPTAAAEAAGNRQPIIIGIEWDDLAQDCFCF</sequence>
<dbReference type="PANTHER" id="PTHR23303:SF15">
    <property type="entry name" value="COLOSSIN-A"/>
    <property type="match status" value="1"/>
</dbReference>
<dbReference type="InterPro" id="IPR033764">
    <property type="entry name" value="Sdr_B"/>
</dbReference>
<dbReference type="PANTHER" id="PTHR23303">
    <property type="entry name" value="CARBOXYPEPTIDASE REGULATORY REGION-CONTAINING"/>
    <property type="match status" value="1"/>
</dbReference>
<dbReference type="InterPro" id="IPR013783">
    <property type="entry name" value="Ig-like_fold"/>
</dbReference>
<dbReference type="SUPFAM" id="SSF49785">
    <property type="entry name" value="Galactose-binding domain-like"/>
    <property type="match status" value="1"/>
</dbReference>
<organism evidence="5 6">
    <name type="scientific">Paracoccus angustae</name>
    <dbReference type="NCBI Taxonomy" id="1671480"/>
    <lineage>
        <taxon>Bacteria</taxon>
        <taxon>Pseudomonadati</taxon>
        <taxon>Pseudomonadota</taxon>
        <taxon>Alphaproteobacteria</taxon>
        <taxon>Rhodobacterales</taxon>
        <taxon>Paracoccaceae</taxon>
        <taxon>Paracoccus</taxon>
    </lineage>
</organism>
<evidence type="ECO:0000313" key="6">
    <source>
        <dbReference type="Proteomes" id="UP001595539"/>
    </source>
</evidence>
<comment type="caution">
    <text evidence="5">The sequence shown here is derived from an EMBL/GenBank/DDBJ whole genome shotgun (WGS) entry which is preliminary data.</text>
</comment>
<keyword evidence="6" id="KW-1185">Reference proteome</keyword>
<feature type="domain" description="Cadherin" evidence="4">
    <location>
        <begin position="182"/>
        <end position="269"/>
    </location>
</feature>
<dbReference type="Gene3D" id="2.60.120.260">
    <property type="entry name" value="Galactose-binding domain-like"/>
    <property type="match status" value="1"/>
</dbReference>
<dbReference type="Gene3D" id="2.60.40.10">
    <property type="entry name" value="Immunoglobulins"/>
    <property type="match status" value="3"/>
</dbReference>
<protein>
    <submittedName>
        <fullName evidence="5">SdrD B-like domain-containing protein</fullName>
    </submittedName>
</protein>
<dbReference type="Pfam" id="PF17963">
    <property type="entry name" value="Big_9"/>
    <property type="match status" value="2"/>
</dbReference>
<dbReference type="SMART" id="SM00112">
    <property type="entry name" value="CA"/>
    <property type="match status" value="1"/>
</dbReference>
<evidence type="ECO:0000259" key="4">
    <source>
        <dbReference type="PROSITE" id="PS50268"/>
    </source>
</evidence>
<comment type="subcellular location">
    <subcellularLocation>
        <location evidence="1">Secreted</location>
    </subcellularLocation>
</comment>
<name>A0ABV7U9B0_9RHOB</name>
<keyword evidence="3" id="KW-0732">Signal</keyword>
<dbReference type="SUPFAM" id="SSF49313">
    <property type="entry name" value="Cadherin-like"/>
    <property type="match status" value="1"/>
</dbReference>
<accession>A0ABV7U9B0</accession>
<dbReference type="EMBL" id="JBHRXY010000030">
    <property type="protein sequence ID" value="MFC3631469.1"/>
    <property type="molecule type" value="Genomic_DNA"/>
</dbReference>
<reference evidence="6" key="1">
    <citation type="journal article" date="2019" name="Int. J. Syst. Evol. Microbiol.">
        <title>The Global Catalogue of Microorganisms (GCM) 10K type strain sequencing project: providing services to taxonomists for standard genome sequencing and annotation.</title>
        <authorList>
            <consortium name="The Broad Institute Genomics Platform"/>
            <consortium name="The Broad Institute Genome Sequencing Center for Infectious Disease"/>
            <person name="Wu L."/>
            <person name="Ma J."/>
        </authorList>
    </citation>
    <scope>NUCLEOTIDE SEQUENCE [LARGE SCALE GENOMIC DNA]</scope>
    <source>
        <strain evidence="6">KCTC 42473</strain>
    </source>
</reference>
<proteinExistence type="predicted"/>
<dbReference type="Gene3D" id="2.60.40.60">
    <property type="entry name" value="Cadherins"/>
    <property type="match status" value="1"/>
</dbReference>